<comment type="caution">
    <text evidence="14">The sequence shown here is derived from an EMBL/GenBank/DDBJ whole genome shotgun (WGS) entry which is preliminary data.</text>
</comment>
<dbReference type="PANTHER" id="PTHR33389:SF18">
    <property type="entry name" value="OS01G0677900 PROTEIN"/>
    <property type="match status" value="1"/>
</dbReference>
<evidence type="ECO:0000256" key="2">
    <source>
        <dbReference type="ARBA" id="ARBA00004127"/>
    </source>
</evidence>
<sequence length="915" mass="102715">MKKSMVVSMSPSSQRKYLLTWLHPFLLLSLFTISSATSHSSSSSLSYSDHCSVIVPESSPTVPDNSIFPSLQTQLSRFTGGERILGNFSSESLSFHPSQNIYKTNMSGVYKIRAILIFQSSTMYFVPNYSTYGTPYYSRSPRKINSLKFVLNGFYSQDSGKLCMVGSASWQSKEGKPTILDAVLKLSCPMNATITTSLITGKLESLSSPNASNYFEPISILAISTDVNYKYTLVSEELDRGFPGGIDLPHNQSLGLEPRMFCTMLLGKNFELKYTNGCTSLQNCSPLGKRINYLPSVMSLSALRCSSGDEHKGQYLVEFGNHSYMGYYQPFDPTKVLVAEGSWDGNKNRLCIVACQILNSTDVQGNDRASDCSIRLSLRFPAFWSIRNRNSIVGQIWTNKAVNDSGYFGRIPFVGNDYNMVGVSGLRYKYTQTERARNLCPAKNHVKGKRERYPAGNSYDMRFDMSVKDFVGKRAWGYADPIFVGNQTYEQSPFTSVSISWDGKSEVEARTSVGPMNISYRISITKLDPSISGFGISSSNLSFIPNEKVEISAEGVYDDETGLLCMIGCRKLDPEFKKSTNDSMDCELQLKFQFPPVNAKRGGLVKGSIESMRKKTDPLYFKSLSMSSSAFYPSEAKKSIWRMDLEIVMVLVSNTLACVLVGLQLLYVKKNPEVLPFMSLVMLVILTLGHMILLVLNYEAVFLGSRNRQTNILLGSGGWLEVNEVIVRVVMMVAFLLEFRLLQLAWSARFGDDNYRKGLWDAEKKTCFVFLPLYLLGALIALIMSPQHSLWRALRSYGGLVVDGFLFPQILLNIFRFSRENVLSHWFYIGTTFVRLLPHAYDLYRAQNFASDGSYFYAVPSADLYSTVWDVIIPCGGVLLAVVIFLQQRFGGRCFLPRRFREAEVYEKLPVESGE</sequence>
<dbReference type="InParanoid" id="A0A2R6QBT9"/>
<comment type="catalytic activity">
    <reaction evidence="1">
        <text>S-ubiquitinyl-[E2 ubiquitin-conjugating enzyme]-L-cysteine + [acceptor protein]-L-lysine = [E2 ubiquitin-conjugating enzyme]-L-cysteine + N(6)-ubiquitinyl-[acceptor protein]-L-lysine.</text>
        <dbReference type="EC" id="2.3.2.27"/>
    </reaction>
</comment>
<feature type="transmembrane region" description="Helical" evidence="10">
    <location>
        <begin position="767"/>
        <end position="785"/>
    </location>
</feature>
<dbReference type="Proteomes" id="UP000241394">
    <property type="component" value="Chromosome LG17"/>
</dbReference>
<evidence type="ECO:0000259" key="12">
    <source>
        <dbReference type="Pfam" id="PF11145"/>
    </source>
</evidence>
<reference evidence="14 15" key="1">
    <citation type="submission" date="2017-07" db="EMBL/GenBank/DDBJ databases">
        <title>An improved, manually edited Actinidia chinensis var. chinensis (kiwifruit) genome highlights the challenges associated with draft genomes and gene prediction in plants.</title>
        <authorList>
            <person name="Pilkington S."/>
            <person name="Crowhurst R."/>
            <person name="Hilario E."/>
            <person name="Nardozza S."/>
            <person name="Fraser L."/>
            <person name="Peng Y."/>
            <person name="Gunaseelan K."/>
            <person name="Simpson R."/>
            <person name="Tahir J."/>
            <person name="Deroles S."/>
            <person name="Templeton K."/>
            <person name="Luo Z."/>
            <person name="Davy M."/>
            <person name="Cheng C."/>
            <person name="Mcneilage M."/>
            <person name="Scaglione D."/>
            <person name="Liu Y."/>
            <person name="Zhang Q."/>
            <person name="Datson P."/>
            <person name="De Silva N."/>
            <person name="Gardiner S."/>
            <person name="Bassett H."/>
            <person name="Chagne D."/>
            <person name="Mccallum J."/>
            <person name="Dzierzon H."/>
            <person name="Deng C."/>
            <person name="Wang Y.-Y."/>
            <person name="Barron N."/>
            <person name="Manako K."/>
            <person name="Bowen J."/>
            <person name="Foster T."/>
            <person name="Erridge Z."/>
            <person name="Tiffin H."/>
            <person name="Waite C."/>
            <person name="Davies K."/>
            <person name="Grierson E."/>
            <person name="Laing W."/>
            <person name="Kirk R."/>
            <person name="Chen X."/>
            <person name="Wood M."/>
            <person name="Montefiori M."/>
            <person name="Brummell D."/>
            <person name="Schwinn K."/>
            <person name="Catanach A."/>
            <person name="Fullerton C."/>
            <person name="Li D."/>
            <person name="Meiyalaghan S."/>
            <person name="Nieuwenhuizen N."/>
            <person name="Read N."/>
            <person name="Prakash R."/>
            <person name="Hunter D."/>
            <person name="Zhang H."/>
            <person name="Mckenzie M."/>
            <person name="Knabel M."/>
            <person name="Harris A."/>
            <person name="Allan A."/>
            <person name="Chen A."/>
            <person name="Janssen B."/>
            <person name="Plunkett B."/>
            <person name="Dwamena C."/>
            <person name="Voogd C."/>
            <person name="Leif D."/>
            <person name="Lafferty D."/>
            <person name="Souleyre E."/>
            <person name="Varkonyi-Gasic E."/>
            <person name="Gambi F."/>
            <person name="Hanley J."/>
            <person name="Yao J.-L."/>
            <person name="Cheung J."/>
            <person name="David K."/>
            <person name="Warren B."/>
            <person name="Marsh K."/>
            <person name="Snowden K."/>
            <person name="Lin-Wang K."/>
            <person name="Brian L."/>
            <person name="Martinez-Sanchez M."/>
            <person name="Wang M."/>
            <person name="Ileperuma N."/>
            <person name="Macnee N."/>
            <person name="Campin R."/>
            <person name="Mcatee P."/>
            <person name="Drummond R."/>
            <person name="Espley R."/>
            <person name="Ireland H."/>
            <person name="Wu R."/>
            <person name="Atkinson R."/>
            <person name="Karunairetnam S."/>
            <person name="Bulley S."/>
            <person name="Chunkath S."/>
            <person name="Hanley Z."/>
            <person name="Storey R."/>
            <person name="Thrimawithana A."/>
            <person name="Thomson S."/>
            <person name="David C."/>
            <person name="Testolin R."/>
        </authorList>
    </citation>
    <scope>NUCLEOTIDE SEQUENCE [LARGE SCALE GENOMIC DNA]</scope>
    <source>
        <strain evidence="15">cv. Red5</strain>
        <tissue evidence="14">Young leaf</tissue>
    </source>
</reference>
<evidence type="ECO:0000256" key="9">
    <source>
        <dbReference type="ARBA" id="ARBA00023136"/>
    </source>
</evidence>
<dbReference type="GO" id="GO:0016301">
    <property type="term" value="F:kinase activity"/>
    <property type="evidence" value="ECO:0007669"/>
    <property type="project" value="UniProtKB-KW"/>
</dbReference>
<dbReference type="GO" id="GO:0012505">
    <property type="term" value="C:endomembrane system"/>
    <property type="evidence" value="ECO:0007669"/>
    <property type="project" value="UniProtKB-SubCell"/>
</dbReference>
<feature type="transmembrane region" description="Helical" evidence="10">
    <location>
        <begin position="864"/>
        <end position="886"/>
    </location>
</feature>
<feature type="chain" id="PRO_5015326502" description="RING-type E3 ubiquitin transferase" evidence="11">
    <location>
        <begin position="37"/>
        <end position="915"/>
    </location>
</feature>
<evidence type="ECO:0000256" key="8">
    <source>
        <dbReference type="ARBA" id="ARBA00022989"/>
    </source>
</evidence>
<dbReference type="PANTHER" id="PTHR33389">
    <property type="entry name" value="FAMILY PROTEIN, PUTATIVE (DUF2921)-RELATED"/>
    <property type="match status" value="1"/>
</dbReference>
<dbReference type="OrthoDB" id="607498at2759"/>
<dbReference type="InterPro" id="IPR057425">
    <property type="entry name" value="DUF2921_N"/>
</dbReference>
<feature type="transmembrane region" description="Helical" evidence="10">
    <location>
        <begin position="725"/>
        <end position="746"/>
    </location>
</feature>
<evidence type="ECO:0000259" key="13">
    <source>
        <dbReference type="Pfam" id="PF25333"/>
    </source>
</evidence>
<feature type="transmembrane region" description="Helical" evidence="10">
    <location>
        <begin position="826"/>
        <end position="844"/>
    </location>
</feature>
<feature type="domain" description="SWEET-like" evidence="12">
    <location>
        <begin position="636"/>
        <end position="900"/>
    </location>
</feature>
<comment type="pathway">
    <text evidence="3">Protein modification; protein ubiquitination.</text>
</comment>
<keyword evidence="15" id="KW-1185">Reference proteome</keyword>
<evidence type="ECO:0000256" key="10">
    <source>
        <dbReference type="SAM" id="Phobius"/>
    </source>
</evidence>
<evidence type="ECO:0000313" key="14">
    <source>
        <dbReference type="EMBL" id="PSS05598.1"/>
    </source>
</evidence>
<name>A0A2R6QBT9_ACTCC</name>
<evidence type="ECO:0000256" key="3">
    <source>
        <dbReference type="ARBA" id="ARBA00004906"/>
    </source>
</evidence>
<keyword evidence="9 10" id="KW-0472">Membrane</keyword>
<feature type="transmembrane region" description="Helical" evidence="10">
    <location>
        <begin position="680"/>
        <end position="705"/>
    </location>
</feature>
<keyword evidence="14" id="KW-0418">Kinase</keyword>
<keyword evidence="8 10" id="KW-1133">Transmembrane helix</keyword>
<dbReference type="GO" id="GO:0061630">
    <property type="term" value="F:ubiquitin protein ligase activity"/>
    <property type="evidence" value="ECO:0007669"/>
    <property type="project" value="UniProtKB-EC"/>
</dbReference>
<keyword evidence="7" id="KW-0833">Ubl conjugation pathway</keyword>
<dbReference type="EMBL" id="NKQK01000017">
    <property type="protein sequence ID" value="PSS05598.1"/>
    <property type="molecule type" value="Genomic_DNA"/>
</dbReference>
<keyword evidence="11" id="KW-0732">Signal</keyword>
<evidence type="ECO:0000256" key="6">
    <source>
        <dbReference type="ARBA" id="ARBA00022692"/>
    </source>
</evidence>
<evidence type="ECO:0000256" key="1">
    <source>
        <dbReference type="ARBA" id="ARBA00000900"/>
    </source>
</evidence>
<feature type="signal peptide" evidence="11">
    <location>
        <begin position="1"/>
        <end position="36"/>
    </location>
</feature>
<dbReference type="FunCoup" id="A0A2R6QBT9">
    <property type="interactions" value="2796"/>
</dbReference>
<feature type="domain" description="DUF2921" evidence="13">
    <location>
        <begin position="258"/>
        <end position="411"/>
    </location>
</feature>
<protein>
    <recommendedName>
        <fullName evidence="4">RING-type E3 ubiquitin transferase</fullName>
        <ecNumber evidence="4">2.3.2.27</ecNumber>
    </recommendedName>
</protein>
<dbReference type="OMA" id="FLPKRFK"/>
<evidence type="ECO:0000256" key="7">
    <source>
        <dbReference type="ARBA" id="ARBA00022786"/>
    </source>
</evidence>
<keyword evidence="5" id="KW-0808">Transferase</keyword>
<evidence type="ECO:0000313" key="15">
    <source>
        <dbReference type="Proteomes" id="UP000241394"/>
    </source>
</evidence>
<comment type="subcellular location">
    <subcellularLocation>
        <location evidence="2">Endomembrane system</location>
        <topology evidence="2">Multi-pass membrane protein</topology>
    </subcellularLocation>
</comment>
<dbReference type="Pfam" id="PF11145">
    <property type="entry name" value="DUF2921"/>
    <property type="match status" value="1"/>
</dbReference>
<dbReference type="AlphaFoldDB" id="A0A2R6QBT9"/>
<keyword evidence="6 10" id="KW-0812">Transmembrane</keyword>
<dbReference type="Pfam" id="PF25333">
    <property type="entry name" value="DUF2921_N"/>
    <property type="match status" value="3"/>
</dbReference>
<feature type="transmembrane region" description="Helical" evidence="10">
    <location>
        <begin position="647"/>
        <end position="668"/>
    </location>
</feature>
<reference evidence="15" key="2">
    <citation type="journal article" date="2018" name="BMC Genomics">
        <title>A manually annotated Actinidia chinensis var. chinensis (kiwifruit) genome highlights the challenges associated with draft genomes and gene prediction in plants.</title>
        <authorList>
            <person name="Pilkington S.M."/>
            <person name="Crowhurst R."/>
            <person name="Hilario E."/>
            <person name="Nardozza S."/>
            <person name="Fraser L."/>
            <person name="Peng Y."/>
            <person name="Gunaseelan K."/>
            <person name="Simpson R."/>
            <person name="Tahir J."/>
            <person name="Deroles S.C."/>
            <person name="Templeton K."/>
            <person name="Luo Z."/>
            <person name="Davy M."/>
            <person name="Cheng C."/>
            <person name="McNeilage M."/>
            <person name="Scaglione D."/>
            <person name="Liu Y."/>
            <person name="Zhang Q."/>
            <person name="Datson P."/>
            <person name="De Silva N."/>
            <person name="Gardiner S.E."/>
            <person name="Bassett H."/>
            <person name="Chagne D."/>
            <person name="McCallum J."/>
            <person name="Dzierzon H."/>
            <person name="Deng C."/>
            <person name="Wang Y.Y."/>
            <person name="Barron L."/>
            <person name="Manako K."/>
            <person name="Bowen J."/>
            <person name="Foster T.M."/>
            <person name="Erridge Z.A."/>
            <person name="Tiffin H."/>
            <person name="Waite C.N."/>
            <person name="Davies K.M."/>
            <person name="Grierson E.P."/>
            <person name="Laing W.A."/>
            <person name="Kirk R."/>
            <person name="Chen X."/>
            <person name="Wood M."/>
            <person name="Montefiori M."/>
            <person name="Brummell D.A."/>
            <person name="Schwinn K.E."/>
            <person name="Catanach A."/>
            <person name="Fullerton C."/>
            <person name="Li D."/>
            <person name="Meiyalaghan S."/>
            <person name="Nieuwenhuizen N."/>
            <person name="Read N."/>
            <person name="Prakash R."/>
            <person name="Hunter D."/>
            <person name="Zhang H."/>
            <person name="McKenzie M."/>
            <person name="Knabel M."/>
            <person name="Harris A."/>
            <person name="Allan A.C."/>
            <person name="Gleave A."/>
            <person name="Chen A."/>
            <person name="Janssen B.J."/>
            <person name="Plunkett B."/>
            <person name="Ampomah-Dwamena C."/>
            <person name="Voogd C."/>
            <person name="Leif D."/>
            <person name="Lafferty D."/>
            <person name="Souleyre E.J.F."/>
            <person name="Varkonyi-Gasic E."/>
            <person name="Gambi F."/>
            <person name="Hanley J."/>
            <person name="Yao J.L."/>
            <person name="Cheung J."/>
            <person name="David K.M."/>
            <person name="Warren B."/>
            <person name="Marsh K."/>
            <person name="Snowden K.C."/>
            <person name="Lin-Wang K."/>
            <person name="Brian L."/>
            <person name="Martinez-Sanchez M."/>
            <person name="Wang M."/>
            <person name="Ileperuma N."/>
            <person name="Macnee N."/>
            <person name="Campin R."/>
            <person name="McAtee P."/>
            <person name="Drummond R.S.M."/>
            <person name="Espley R.V."/>
            <person name="Ireland H.S."/>
            <person name="Wu R."/>
            <person name="Atkinson R.G."/>
            <person name="Karunairetnam S."/>
            <person name="Bulley S."/>
            <person name="Chunkath S."/>
            <person name="Hanley Z."/>
            <person name="Storey R."/>
            <person name="Thrimawithana A.H."/>
            <person name="Thomson S."/>
            <person name="David C."/>
            <person name="Testolin R."/>
            <person name="Huang H."/>
            <person name="Hellens R.P."/>
            <person name="Schaffer R.J."/>
        </authorList>
    </citation>
    <scope>NUCLEOTIDE SEQUENCE [LARGE SCALE GENOMIC DNA]</scope>
    <source>
        <strain evidence="15">cv. Red5</strain>
    </source>
</reference>
<gene>
    <name evidence="14" type="ORF">CEY00_Acc18867</name>
</gene>
<evidence type="ECO:0000256" key="5">
    <source>
        <dbReference type="ARBA" id="ARBA00022679"/>
    </source>
</evidence>
<dbReference type="InterPro" id="IPR021319">
    <property type="entry name" value="DUF2921"/>
</dbReference>
<dbReference type="STRING" id="1590841.A0A2R6QBT9"/>
<dbReference type="Gramene" id="PSS05598">
    <property type="protein sequence ID" value="PSS05598"/>
    <property type="gene ID" value="CEY00_Acc18867"/>
</dbReference>
<organism evidence="14 15">
    <name type="scientific">Actinidia chinensis var. chinensis</name>
    <name type="common">Chinese soft-hair kiwi</name>
    <dbReference type="NCBI Taxonomy" id="1590841"/>
    <lineage>
        <taxon>Eukaryota</taxon>
        <taxon>Viridiplantae</taxon>
        <taxon>Streptophyta</taxon>
        <taxon>Embryophyta</taxon>
        <taxon>Tracheophyta</taxon>
        <taxon>Spermatophyta</taxon>
        <taxon>Magnoliopsida</taxon>
        <taxon>eudicotyledons</taxon>
        <taxon>Gunneridae</taxon>
        <taxon>Pentapetalae</taxon>
        <taxon>asterids</taxon>
        <taxon>Ericales</taxon>
        <taxon>Actinidiaceae</taxon>
        <taxon>Actinidia</taxon>
    </lineage>
</organism>
<dbReference type="EC" id="2.3.2.27" evidence="4"/>
<feature type="domain" description="DUF2921" evidence="13">
    <location>
        <begin position="441"/>
        <end position="625"/>
    </location>
</feature>
<evidence type="ECO:0000256" key="11">
    <source>
        <dbReference type="SAM" id="SignalP"/>
    </source>
</evidence>
<feature type="domain" description="DUF2921" evidence="13">
    <location>
        <begin position="47"/>
        <end position="219"/>
    </location>
</feature>
<proteinExistence type="predicted"/>
<feature type="transmembrane region" description="Helical" evidence="10">
    <location>
        <begin position="797"/>
        <end position="814"/>
    </location>
</feature>
<evidence type="ECO:0000256" key="4">
    <source>
        <dbReference type="ARBA" id="ARBA00012483"/>
    </source>
</evidence>
<accession>A0A2R6QBT9</accession>